<dbReference type="PANTHER" id="PTHR12649:SF11">
    <property type="entry name" value="PEPTIDYL-TRNA HYDROLASE 2, MITOCHONDRIAL"/>
    <property type="match status" value="1"/>
</dbReference>
<dbReference type="GO" id="GO:0005829">
    <property type="term" value="C:cytosol"/>
    <property type="evidence" value="ECO:0007669"/>
    <property type="project" value="TreeGrafter"/>
</dbReference>
<dbReference type="NCBIfam" id="TIGR00283">
    <property type="entry name" value="arch_pth2"/>
    <property type="match status" value="1"/>
</dbReference>
<proteinExistence type="inferred from homology"/>
<keyword evidence="7" id="KW-1185">Reference proteome</keyword>
<keyword evidence="5" id="KW-0472">Membrane</keyword>
<evidence type="ECO:0000313" key="7">
    <source>
        <dbReference type="Proteomes" id="UP000530660"/>
    </source>
</evidence>
<dbReference type="GO" id="GO:0004045">
    <property type="term" value="F:peptidyl-tRNA hydrolase activity"/>
    <property type="evidence" value="ECO:0007669"/>
    <property type="project" value="UniProtKB-EC"/>
</dbReference>
<dbReference type="CDD" id="cd02430">
    <property type="entry name" value="PTH2"/>
    <property type="match status" value="1"/>
</dbReference>
<dbReference type="Gene3D" id="3.40.1490.10">
    <property type="entry name" value="Bit1"/>
    <property type="match status" value="1"/>
</dbReference>
<organism evidence="6 7">
    <name type="scientific">Cyanidiococcus yangmingshanensis</name>
    <dbReference type="NCBI Taxonomy" id="2690220"/>
    <lineage>
        <taxon>Eukaryota</taxon>
        <taxon>Rhodophyta</taxon>
        <taxon>Bangiophyceae</taxon>
        <taxon>Cyanidiales</taxon>
        <taxon>Cyanidiaceae</taxon>
        <taxon>Cyanidiococcus</taxon>
    </lineage>
</organism>
<evidence type="ECO:0000313" key="6">
    <source>
        <dbReference type="EMBL" id="KAF6001145.1"/>
    </source>
</evidence>
<evidence type="ECO:0000256" key="1">
    <source>
        <dbReference type="ARBA" id="ARBA00013260"/>
    </source>
</evidence>
<evidence type="ECO:0000256" key="2">
    <source>
        <dbReference type="ARBA" id="ARBA00022801"/>
    </source>
</evidence>
<evidence type="ECO:0000256" key="4">
    <source>
        <dbReference type="ARBA" id="ARBA00048707"/>
    </source>
</evidence>
<evidence type="ECO:0000256" key="5">
    <source>
        <dbReference type="SAM" id="Phobius"/>
    </source>
</evidence>
<keyword evidence="5" id="KW-0812">Transmembrane</keyword>
<dbReference type="FunFam" id="3.40.1490.10:FF:000001">
    <property type="entry name" value="Peptidyl-tRNA hydrolase 2"/>
    <property type="match status" value="1"/>
</dbReference>
<dbReference type="InterPro" id="IPR002833">
    <property type="entry name" value="PTH2"/>
</dbReference>
<comment type="similarity">
    <text evidence="3">Belongs to the PTH2 family.</text>
</comment>
<dbReference type="EC" id="3.1.1.29" evidence="1"/>
<gene>
    <name evidence="6" type="primary">PTRH2_1</name>
    <name evidence="6" type="ORF">F1559_003599</name>
</gene>
<comment type="caution">
    <text evidence="6">The sequence shown here is derived from an EMBL/GenBank/DDBJ whole genome shotgun (WGS) entry which is preliminary data.</text>
</comment>
<keyword evidence="2 6" id="KW-0378">Hydrolase</keyword>
<evidence type="ECO:0000256" key="3">
    <source>
        <dbReference type="ARBA" id="ARBA00038050"/>
    </source>
</evidence>
<accession>A0A7J7IDI5</accession>
<dbReference type="Pfam" id="PF01981">
    <property type="entry name" value="PTH2"/>
    <property type="match status" value="1"/>
</dbReference>
<dbReference type="SUPFAM" id="SSF102462">
    <property type="entry name" value="Peptidyl-tRNA hydrolase II"/>
    <property type="match status" value="1"/>
</dbReference>
<dbReference type="EMBL" id="VWRR01000016">
    <property type="protein sequence ID" value="KAF6001145.1"/>
    <property type="molecule type" value="Genomic_DNA"/>
</dbReference>
<keyword evidence="5" id="KW-1133">Transmembrane helix</keyword>
<dbReference type="InterPro" id="IPR023476">
    <property type="entry name" value="Pep_tRNA_hydro_II_dom_sf"/>
</dbReference>
<feature type="transmembrane region" description="Helical" evidence="5">
    <location>
        <begin position="6"/>
        <end position="22"/>
    </location>
</feature>
<reference evidence="6 7" key="1">
    <citation type="journal article" date="2020" name="J. Phycol.">
        <title>Comparative genome analysis reveals Cyanidiococcus gen. nov., a new extremophilic red algal genus sister to Cyanidioschyzon (Cyanidioschyzonaceae, Rhodophyta).</title>
        <authorList>
            <person name="Liu S.-L."/>
            <person name="Chiang Y.-R."/>
            <person name="Yoon H.S."/>
            <person name="Fu H.-Y."/>
        </authorList>
    </citation>
    <scope>NUCLEOTIDE SEQUENCE [LARGE SCALE GENOMIC DNA]</scope>
    <source>
        <strain evidence="6 7">THAL066</strain>
    </source>
</reference>
<name>A0A7J7IDI5_9RHOD</name>
<sequence length="184" mass="19221">MATEAVWPVALVGFLVGFLVGRQRRRGVVASSGTLVGQQDVIDAGPLLVETSTAADGKAGFGAGATSSPDDVKLVLVVRRDLKMTPGKIAAQCGHASVGAYKACNNRNTLLAWERNGQPKIALRCSSLKELLAIERAAQQQRVPSFAVRDAGRTQVAAGTITVLALGPAEGAKIQRITGHLKLL</sequence>
<protein>
    <recommendedName>
        <fullName evidence="1">peptidyl-tRNA hydrolase</fullName>
        <ecNumber evidence="1">3.1.1.29</ecNumber>
    </recommendedName>
</protein>
<dbReference type="Proteomes" id="UP000530660">
    <property type="component" value="Unassembled WGS sequence"/>
</dbReference>
<comment type="catalytic activity">
    <reaction evidence="4">
        <text>an N-acyl-L-alpha-aminoacyl-tRNA + H2O = an N-acyl-L-amino acid + a tRNA + H(+)</text>
        <dbReference type="Rhea" id="RHEA:54448"/>
        <dbReference type="Rhea" id="RHEA-COMP:10123"/>
        <dbReference type="Rhea" id="RHEA-COMP:13883"/>
        <dbReference type="ChEBI" id="CHEBI:15377"/>
        <dbReference type="ChEBI" id="CHEBI:15378"/>
        <dbReference type="ChEBI" id="CHEBI:59874"/>
        <dbReference type="ChEBI" id="CHEBI:78442"/>
        <dbReference type="ChEBI" id="CHEBI:138191"/>
        <dbReference type="EC" id="3.1.1.29"/>
    </reaction>
</comment>
<dbReference type="PANTHER" id="PTHR12649">
    <property type="entry name" value="PEPTIDYL-TRNA HYDROLASE 2"/>
    <property type="match status" value="1"/>
</dbReference>
<dbReference type="OrthoDB" id="1733656at2759"/>
<dbReference type="AlphaFoldDB" id="A0A7J7IDI5"/>
<dbReference type="NCBIfam" id="NF003314">
    <property type="entry name" value="PRK04322.1"/>
    <property type="match status" value="1"/>
</dbReference>